<accession>A0A9P4LP44</accession>
<keyword evidence="4" id="KW-1185">Reference proteome</keyword>
<gene>
    <name evidence="3" type="ORF">EK21DRAFT_97256</name>
</gene>
<dbReference type="SUPFAM" id="SSF54593">
    <property type="entry name" value="Glyoxalase/Bleomycin resistance protein/Dihydroxybiphenyl dioxygenase"/>
    <property type="match status" value="1"/>
</dbReference>
<dbReference type="AlphaFoldDB" id="A0A9P4LP44"/>
<proteinExistence type="inferred from homology"/>
<comment type="similarity">
    <text evidence="1">Belongs to the glyoxalase I family.</text>
</comment>
<feature type="domain" description="VOC" evidence="2">
    <location>
        <begin position="11"/>
        <end position="137"/>
    </location>
</feature>
<protein>
    <submittedName>
        <fullName evidence="3">Glyoxalase/Bleomycin resistance protein/Dihydroxybiphenyl dioxygenase</fullName>
    </submittedName>
</protein>
<dbReference type="Gene3D" id="3.10.180.10">
    <property type="entry name" value="2,3-Dihydroxybiphenyl 1,2-Dioxygenase, domain 1"/>
    <property type="match status" value="1"/>
</dbReference>
<evidence type="ECO:0000256" key="1">
    <source>
        <dbReference type="ARBA" id="ARBA00010363"/>
    </source>
</evidence>
<dbReference type="Proteomes" id="UP000799777">
    <property type="component" value="Unassembled WGS sequence"/>
</dbReference>
<name>A0A9P4LP44_9PLEO</name>
<dbReference type="CDD" id="cd07253">
    <property type="entry name" value="GLOD5"/>
    <property type="match status" value="1"/>
</dbReference>
<dbReference type="PROSITE" id="PS51819">
    <property type="entry name" value="VOC"/>
    <property type="match status" value="1"/>
</dbReference>
<dbReference type="Pfam" id="PF00903">
    <property type="entry name" value="Glyoxalase"/>
    <property type="match status" value="1"/>
</dbReference>
<reference evidence="3" key="1">
    <citation type="journal article" date="2020" name="Stud. Mycol.">
        <title>101 Dothideomycetes genomes: a test case for predicting lifestyles and emergence of pathogens.</title>
        <authorList>
            <person name="Haridas S."/>
            <person name="Albert R."/>
            <person name="Binder M."/>
            <person name="Bloem J."/>
            <person name="Labutti K."/>
            <person name="Salamov A."/>
            <person name="Andreopoulos B."/>
            <person name="Baker S."/>
            <person name="Barry K."/>
            <person name="Bills G."/>
            <person name="Bluhm B."/>
            <person name="Cannon C."/>
            <person name="Castanera R."/>
            <person name="Culley D."/>
            <person name="Daum C."/>
            <person name="Ezra D."/>
            <person name="Gonzalez J."/>
            <person name="Henrissat B."/>
            <person name="Kuo A."/>
            <person name="Liang C."/>
            <person name="Lipzen A."/>
            <person name="Lutzoni F."/>
            <person name="Magnuson J."/>
            <person name="Mondo S."/>
            <person name="Nolan M."/>
            <person name="Ohm R."/>
            <person name="Pangilinan J."/>
            <person name="Park H.-J."/>
            <person name="Ramirez L."/>
            <person name="Alfaro M."/>
            <person name="Sun H."/>
            <person name="Tritt A."/>
            <person name="Yoshinaga Y."/>
            <person name="Zwiers L.-H."/>
            <person name="Turgeon B."/>
            <person name="Goodwin S."/>
            <person name="Spatafora J."/>
            <person name="Crous P."/>
            <person name="Grigoriev I."/>
        </authorList>
    </citation>
    <scope>NUCLEOTIDE SEQUENCE</scope>
    <source>
        <strain evidence="3">CBS 110217</strain>
    </source>
</reference>
<organism evidence="3 4">
    <name type="scientific">Setomelanomma holmii</name>
    <dbReference type="NCBI Taxonomy" id="210430"/>
    <lineage>
        <taxon>Eukaryota</taxon>
        <taxon>Fungi</taxon>
        <taxon>Dikarya</taxon>
        <taxon>Ascomycota</taxon>
        <taxon>Pezizomycotina</taxon>
        <taxon>Dothideomycetes</taxon>
        <taxon>Pleosporomycetidae</taxon>
        <taxon>Pleosporales</taxon>
        <taxon>Pleosporineae</taxon>
        <taxon>Phaeosphaeriaceae</taxon>
        <taxon>Setomelanomma</taxon>
    </lineage>
</organism>
<evidence type="ECO:0000259" key="2">
    <source>
        <dbReference type="PROSITE" id="PS51819"/>
    </source>
</evidence>
<dbReference type="EMBL" id="ML978160">
    <property type="protein sequence ID" value="KAF2034591.1"/>
    <property type="molecule type" value="Genomic_DNA"/>
</dbReference>
<dbReference type="InterPro" id="IPR050383">
    <property type="entry name" value="GlyoxalaseI/FosfomycinResist"/>
</dbReference>
<dbReference type="InterPro" id="IPR037523">
    <property type="entry name" value="VOC_core"/>
</dbReference>
<dbReference type="PANTHER" id="PTHR21366">
    <property type="entry name" value="GLYOXALASE FAMILY PROTEIN"/>
    <property type="match status" value="1"/>
</dbReference>
<sequence>MMASSIAKVRSLDHLVLTCRDVSATSGWYSKYLGMKVEKFSSPTSPDVERVALKFGTQKINLHQSGKEFEPKAQTVQPGSADLCFILEDGADLETVLESLKDDGTHVLEGGEIVSRTGAQGAMKSLYVRDPDGNLIE</sequence>
<comment type="caution">
    <text evidence="3">The sequence shown here is derived from an EMBL/GenBank/DDBJ whole genome shotgun (WGS) entry which is preliminary data.</text>
</comment>
<dbReference type="OrthoDB" id="5371818at2759"/>
<evidence type="ECO:0000313" key="4">
    <source>
        <dbReference type="Proteomes" id="UP000799777"/>
    </source>
</evidence>
<dbReference type="PANTHER" id="PTHR21366:SF14">
    <property type="entry name" value="GLYOXALASE DOMAIN-CONTAINING PROTEIN 5"/>
    <property type="match status" value="1"/>
</dbReference>
<evidence type="ECO:0000313" key="3">
    <source>
        <dbReference type="EMBL" id="KAF2034591.1"/>
    </source>
</evidence>
<keyword evidence="3" id="KW-0560">Oxidoreductase</keyword>
<dbReference type="InterPro" id="IPR004360">
    <property type="entry name" value="Glyas_Fos-R_dOase_dom"/>
</dbReference>
<dbReference type="GO" id="GO:0051213">
    <property type="term" value="F:dioxygenase activity"/>
    <property type="evidence" value="ECO:0007669"/>
    <property type="project" value="UniProtKB-KW"/>
</dbReference>
<dbReference type="InterPro" id="IPR029068">
    <property type="entry name" value="Glyas_Bleomycin-R_OHBP_Dase"/>
</dbReference>
<keyword evidence="3" id="KW-0223">Dioxygenase</keyword>